<name>A0A1B1N4K3_9BACL</name>
<evidence type="ECO:0000256" key="5">
    <source>
        <dbReference type="PROSITE-ProRule" id="PRU01248"/>
    </source>
</evidence>
<keyword evidence="3 5" id="KW-0238">DNA-binding</keyword>
<dbReference type="EMBL" id="CP014167">
    <property type="protein sequence ID" value="ANS76336.1"/>
    <property type="molecule type" value="Genomic_DNA"/>
</dbReference>
<dbReference type="AlphaFoldDB" id="A0A1B1N4K3"/>
<keyword evidence="9" id="KW-1185">Reference proteome</keyword>
<dbReference type="PANTHER" id="PTHR30349:SF41">
    <property type="entry name" value="INTEGRASE_RECOMBINASE PROTEIN MJ0367-RELATED"/>
    <property type="match status" value="1"/>
</dbReference>
<comment type="similarity">
    <text evidence="1">Belongs to the 'phage' integrase family.</text>
</comment>
<feature type="domain" description="Tyr recombinase" evidence="6">
    <location>
        <begin position="113"/>
        <end position="300"/>
    </location>
</feature>
<reference evidence="8 9" key="1">
    <citation type="submission" date="2016-01" db="EMBL/GenBank/DDBJ databases">
        <title>Complete Genome Sequence of Paenibacillus yonginensis DCY84, a novel Plant Growth-Promoting Bacteria with Elicitation of Induced Systemic Resistance.</title>
        <authorList>
            <person name="Kim Y.J."/>
            <person name="Yang D.C."/>
            <person name="Sukweenadhi J."/>
        </authorList>
    </citation>
    <scope>NUCLEOTIDE SEQUENCE [LARGE SCALE GENOMIC DNA]</scope>
    <source>
        <strain evidence="8 9">DCY84</strain>
    </source>
</reference>
<evidence type="ECO:0000313" key="8">
    <source>
        <dbReference type="EMBL" id="ANS76336.1"/>
    </source>
</evidence>
<dbReference type="GO" id="GO:0003677">
    <property type="term" value="F:DNA binding"/>
    <property type="evidence" value="ECO:0007669"/>
    <property type="project" value="UniProtKB-UniRule"/>
</dbReference>
<keyword evidence="2" id="KW-0229">DNA integration</keyword>
<feature type="domain" description="Core-binding (CB)" evidence="7">
    <location>
        <begin position="1"/>
        <end position="85"/>
    </location>
</feature>
<dbReference type="PROSITE" id="PS51900">
    <property type="entry name" value="CB"/>
    <property type="match status" value="1"/>
</dbReference>
<dbReference type="InterPro" id="IPR050090">
    <property type="entry name" value="Tyrosine_recombinase_XerCD"/>
</dbReference>
<sequence>MEHINSFLGWLKDEGKDEKTISAYRTTVGQFHEWLDGTYDEKPISDVKPIDIKEYIGYIKHTLNRRQATINKATASLKTYFAYLYDIGVNYDNPMTRIKIQKVQSSEQIGETGISKWMTKEEQDRFISYIDLEKNEFKRLRNLTIIDLMLYAGLRVAEVEKLKIEDVKINGDVTLTIREGKKGKYATVTLIGKYSKNLRNWLKQRQALMDDKYIHSPYLFVSQRTGQLTSRGIQVMLDKYAKLANMDHISPHRFRHSFCKNLANSGTSIEVIRRLARHENIQTTAIYIDPSHQEQLNALRNL</sequence>
<accession>A0A1B1N4K3</accession>
<evidence type="ECO:0000256" key="2">
    <source>
        <dbReference type="ARBA" id="ARBA00022908"/>
    </source>
</evidence>
<dbReference type="KEGG" id="pyg:AWM70_18610"/>
<dbReference type="PANTHER" id="PTHR30349">
    <property type="entry name" value="PHAGE INTEGRASE-RELATED"/>
    <property type="match status" value="1"/>
</dbReference>
<protein>
    <submittedName>
        <fullName evidence="8">Integrase</fullName>
    </submittedName>
</protein>
<evidence type="ECO:0000256" key="4">
    <source>
        <dbReference type="ARBA" id="ARBA00023172"/>
    </source>
</evidence>
<dbReference type="PROSITE" id="PS51898">
    <property type="entry name" value="TYR_RECOMBINASE"/>
    <property type="match status" value="1"/>
</dbReference>
<dbReference type="InterPro" id="IPR010998">
    <property type="entry name" value="Integrase_recombinase_N"/>
</dbReference>
<keyword evidence="4" id="KW-0233">DNA recombination</keyword>
<dbReference type="SUPFAM" id="SSF56349">
    <property type="entry name" value="DNA breaking-rejoining enzymes"/>
    <property type="match status" value="1"/>
</dbReference>
<dbReference type="Gene3D" id="1.10.443.10">
    <property type="entry name" value="Intergrase catalytic core"/>
    <property type="match status" value="1"/>
</dbReference>
<evidence type="ECO:0000256" key="3">
    <source>
        <dbReference type="ARBA" id="ARBA00023125"/>
    </source>
</evidence>
<dbReference type="InterPro" id="IPR004107">
    <property type="entry name" value="Integrase_SAM-like_N"/>
</dbReference>
<dbReference type="Pfam" id="PF00589">
    <property type="entry name" value="Phage_integrase"/>
    <property type="match status" value="1"/>
</dbReference>
<dbReference type="GO" id="GO:0006310">
    <property type="term" value="P:DNA recombination"/>
    <property type="evidence" value="ECO:0007669"/>
    <property type="project" value="UniProtKB-KW"/>
</dbReference>
<evidence type="ECO:0000259" key="6">
    <source>
        <dbReference type="PROSITE" id="PS51898"/>
    </source>
</evidence>
<dbReference type="OrthoDB" id="184666at2"/>
<dbReference type="InterPro" id="IPR002104">
    <property type="entry name" value="Integrase_catalytic"/>
</dbReference>
<evidence type="ECO:0000313" key="9">
    <source>
        <dbReference type="Proteomes" id="UP000092573"/>
    </source>
</evidence>
<dbReference type="Proteomes" id="UP000092573">
    <property type="component" value="Chromosome"/>
</dbReference>
<dbReference type="InterPro" id="IPR044068">
    <property type="entry name" value="CB"/>
</dbReference>
<organism evidence="8 9">
    <name type="scientific">Paenibacillus yonginensis</name>
    <dbReference type="NCBI Taxonomy" id="1462996"/>
    <lineage>
        <taxon>Bacteria</taxon>
        <taxon>Bacillati</taxon>
        <taxon>Bacillota</taxon>
        <taxon>Bacilli</taxon>
        <taxon>Bacillales</taxon>
        <taxon>Paenibacillaceae</taxon>
        <taxon>Paenibacillus</taxon>
    </lineage>
</organism>
<dbReference type="InterPro" id="IPR013762">
    <property type="entry name" value="Integrase-like_cat_sf"/>
</dbReference>
<gene>
    <name evidence="8" type="ORF">AWM70_18610</name>
</gene>
<evidence type="ECO:0000256" key="1">
    <source>
        <dbReference type="ARBA" id="ARBA00008857"/>
    </source>
</evidence>
<dbReference type="GO" id="GO:0015074">
    <property type="term" value="P:DNA integration"/>
    <property type="evidence" value="ECO:0007669"/>
    <property type="project" value="UniProtKB-KW"/>
</dbReference>
<dbReference type="Pfam" id="PF02899">
    <property type="entry name" value="Phage_int_SAM_1"/>
    <property type="match status" value="1"/>
</dbReference>
<dbReference type="Gene3D" id="1.10.150.130">
    <property type="match status" value="1"/>
</dbReference>
<dbReference type="InterPro" id="IPR011010">
    <property type="entry name" value="DNA_brk_join_enz"/>
</dbReference>
<dbReference type="STRING" id="1462996.AWM70_18610"/>
<dbReference type="RefSeq" id="WP_068698885.1">
    <property type="nucleotide sequence ID" value="NZ_CP014167.1"/>
</dbReference>
<proteinExistence type="inferred from homology"/>
<evidence type="ECO:0000259" key="7">
    <source>
        <dbReference type="PROSITE" id="PS51900"/>
    </source>
</evidence>